<evidence type="ECO:0000256" key="1">
    <source>
        <dbReference type="SAM" id="Coils"/>
    </source>
</evidence>
<feature type="region of interest" description="Disordered" evidence="2">
    <location>
        <begin position="1"/>
        <end position="34"/>
    </location>
</feature>
<feature type="compositionally biased region" description="Low complexity" evidence="2">
    <location>
        <begin position="118"/>
        <end position="134"/>
    </location>
</feature>
<feature type="domain" description="Spc7 kinetochore protein" evidence="3">
    <location>
        <begin position="723"/>
        <end position="1038"/>
    </location>
</feature>
<feature type="region of interest" description="Disordered" evidence="2">
    <location>
        <begin position="111"/>
        <end position="149"/>
    </location>
</feature>
<evidence type="ECO:0000256" key="2">
    <source>
        <dbReference type="SAM" id="MobiDB-lite"/>
    </source>
</evidence>
<name>A0A5C3LBE6_COPMA</name>
<dbReference type="GO" id="GO:0034501">
    <property type="term" value="P:protein localization to kinetochore"/>
    <property type="evidence" value="ECO:0007669"/>
    <property type="project" value="TreeGrafter"/>
</dbReference>
<keyword evidence="5" id="KW-1185">Reference proteome</keyword>
<feature type="compositionally biased region" description="Low complexity" evidence="2">
    <location>
        <begin position="650"/>
        <end position="660"/>
    </location>
</feature>
<dbReference type="PANTHER" id="PTHR28260:SF1">
    <property type="entry name" value="SPINDLE POLE BODY COMPONENT SPC105"/>
    <property type="match status" value="1"/>
</dbReference>
<dbReference type="GO" id="GO:0007094">
    <property type="term" value="P:mitotic spindle assembly checkpoint signaling"/>
    <property type="evidence" value="ECO:0007669"/>
    <property type="project" value="TreeGrafter"/>
</dbReference>
<evidence type="ECO:0000259" key="3">
    <source>
        <dbReference type="SMART" id="SM00787"/>
    </source>
</evidence>
<feature type="compositionally biased region" description="Low complexity" evidence="2">
    <location>
        <begin position="542"/>
        <end position="566"/>
    </location>
</feature>
<feature type="compositionally biased region" description="Polar residues" evidence="2">
    <location>
        <begin position="353"/>
        <end position="370"/>
    </location>
</feature>
<feature type="compositionally biased region" description="Low complexity" evidence="2">
    <location>
        <begin position="481"/>
        <end position="497"/>
    </location>
</feature>
<dbReference type="OrthoDB" id="5592879at2759"/>
<organism evidence="4 5">
    <name type="scientific">Coprinopsis marcescibilis</name>
    <name type="common">Agaric fungus</name>
    <name type="synonym">Psathyrella marcescibilis</name>
    <dbReference type="NCBI Taxonomy" id="230819"/>
    <lineage>
        <taxon>Eukaryota</taxon>
        <taxon>Fungi</taxon>
        <taxon>Dikarya</taxon>
        <taxon>Basidiomycota</taxon>
        <taxon>Agaricomycotina</taxon>
        <taxon>Agaricomycetes</taxon>
        <taxon>Agaricomycetidae</taxon>
        <taxon>Agaricales</taxon>
        <taxon>Agaricineae</taxon>
        <taxon>Psathyrellaceae</taxon>
        <taxon>Coprinopsis</taxon>
    </lineage>
</organism>
<proteinExistence type="predicted"/>
<dbReference type="InterPro" id="IPR013253">
    <property type="entry name" value="Spc7_domain"/>
</dbReference>
<dbReference type="InterPro" id="IPR033338">
    <property type="entry name" value="Spc105/Spc7"/>
</dbReference>
<protein>
    <recommendedName>
        <fullName evidence="3">Spc7 kinetochore protein domain-containing protein</fullName>
    </recommendedName>
</protein>
<feature type="compositionally biased region" description="Polar residues" evidence="2">
    <location>
        <begin position="415"/>
        <end position="432"/>
    </location>
</feature>
<sequence length="1217" mass="135355">MVVTKDSPHRRRSLAALGHSKPTEPRRRRAHSVAFRTSLSPQAKARRLLVPRKSILKTSFTPDDAEDEDETQSMEFTQDYRARVHDNTSRKSLNRRVSFADHAHVRVFQIPNSNHTNSTASPQSSPASEPSSDPEVPPPQQFNDENDYPAADFARRRRSSLRFSTGSDMDLTSVGHNLTDSPGIGAAILDEDFDDMDMEMSDDMEVTQIVQGSSRRRSVAPRRETLGHPPSAILQMDEDEANQTQSSIADDSIISDAPEDESQAMEFTVPMGKSLRPPAHEDEAWLALRQATHSGDTSIEPQDESFEENFHQAGREDMAIPNAVERLLRARQSLSRQNNQDDTTDNLGELQDDTVSSVGSIENNDSGDRTMNLSRVIGRASLGGDLNSRMSMGYGETSMDESEVYGNIVAARRQSMASSQQTSNEVPTNGTKPPSVFHPPPPSEASTSTTAPNTTAVRPAGPKVFSLPPVSPLVNRPAPSPSKAKGKPTFTAAFAPPSTKPSPKKVPSKRQVDESDIENHDADQPSPAKRQALAGKWKEQAQTHTPAAPTTTVTSPKPRPLSPSKKAMFQAPVAETAPRPQPTLRQPTGYMARRKSLAPNMSSQSSNAEPSPNPRRRLGAGRASMGSASQDAWKRFDKNSAKRAVQFQMQEEPSQPSPSEEVQEPEHEAAREQIPPRRSPSPTAPNGTEVDLSTTLDVPTYGAESEEEVSPLDKAARWRANVAGGDYEDEDAPAISIAQFFEMTGIKFMDEITAPRRSMHPAQHGSRRPRPPQEIGLAEYAVSMAIDIPQLELFTRVSRDLQAWMEKSKVSFQETEEEAAKVTPELFVEYSRADEEDQASLMHQLNFIKSNTRGKAKSDWYDWKLKWVEGLKATADKAFADLESDARKLEALNAAAHEVIPGLEQDYADIMEELEREQAEVKEIDESDQDYLNELKASIAEQNIEVDALKAEVTESKEQLSWLKERLRETEQQKQEVSAAIAKADRILQIQKSSTRAEVFQLKDELEALEDLHSTRIIKVNSHYFEYIYDSTYQISIPCSNFTPIVSKISINRLERSRTLYKDDFPKLTNLFLACAKEILDDTRDQTVRQIVHRLGDYWTSCNQLRSQLRLLNIKYPIEVQIVPPSTSEPTPSFHARTTVMIPKQQGKAIVSFIFNLQAFSEWPISIDSLICEVDVAYGNLDRSAILEAVAGRLAQATADDNYALLDSCIDAQALYN</sequence>
<dbReference type="SMART" id="SM00787">
    <property type="entry name" value="Spc7"/>
    <property type="match status" value="1"/>
</dbReference>
<feature type="region of interest" description="Disordered" evidence="2">
    <location>
        <begin position="413"/>
        <end position="694"/>
    </location>
</feature>
<gene>
    <name evidence="4" type="ORF">FA15DRAFT_751438</name>
</gene>
<feature type="coiled-coil region" evidence="1">
    <location>
        <begin position="900"/>
        <end position="1012"/>
    </location>
</feature>
<feature type="compositionally biased region" description="Polar residues" evidence="2">
    <location>
        <begin position="599"/>
        <end position="610"/>
    </location>
</feature>
<dbReference type="STRING" id="230819.A0A5C3LBE6"/>
<dbReference type="GO" id="GO:1990758">
    <property type="term" value="P:mitotic sister chromatid biorientation"/>
    <property type="evidence" value="ECO:0007669"/>
    <property type="project" value="TreeGrafter"/>
</dbReference>
<feature type="region of interest" description="Disordered" evidence="2">
    <location>
        <begin position="208"/>
        <end position="246"/>
    </location>
</feature>
<feature type="compositionally biased region" description="Low complexity" evidence="2">
    <location>
        <begin position="444"/>
        <end position="456"/>
    </location>
</feature>
<feature type="region of interest" description="Disordered" evidence="2">
    <location>
        <begin position="334"/>
        <end position="370"/>
    </location>
</feature>
<feature type="compositionally biased region" description="Basic and acidic residues" evidence="2">
    <location>
        <begin position="510"/>
        <end position="523"/>
    </location>
</feature>
<dbReference type="GO" id="GO:0000776">
    <property type="term" value="C:kinetochore"/>
    <property type="evidence" value="ECO:0007669"/>
    <property type="project" value="TreeGrafter"/>
</dbReference>
<evidence type="ECO:0000313" key="5">
    <source>
        <dbReference type="Proteomes" id="UP000307440"/>
    </source>
</evidence>
<dbReference type="Pfam" id="PF08317">
    <property type="entry name" value="Spc7"/>
    <property type="match status" value="1"/>
</dbReference>
<dbReference type="Proteomes" id="UP000307440">
    <property type="component" value="Unassembled WGS sequence"/>
</dbReference>
<keyword evidence="1" id="KW-0175">Coiled coil</keyword>
<dbReference type="Pfam" id="PF18210">
    <property type="entry name" value="Knl1_RWD_C"/>
    <property type="match status" value="1"/>
</dbReference>
<dbReference type="EMBL" id="ML210146">
    <property type="protein sequence ID" value="TFK30384.1"/>
    <property type="molecule type" value="Genomic_DNA"/>
</dbReference>
<dbReference type="AlphaFoldDB" id="A0A5C3LBE6"/>
<feature type="compositionally biased region" description="Polar residues" evidence="2">
    <location>
        <begin position="684"/>
        <end position="694"/>
    </location>
</feature>
<dbReference type="InterPro" id="IPR040850">
    <property type="entry name" value="Knl1_RWD_C"/>
</dbReference>
<accession>A0A5C3LBE6</accession>
<feature type="compositionally biased region" description="Basic and acidic residues" evidence="2">
    <location>
        <begin position="664"/>
        <end position="675"/>
    </location>
</feature>
<evidence type="ECO:0000313" key="4">
    <source>
        <dbReference type="EMBL" id="TFK30384.1"/>
    </source>
</evidence>
<dbReference type="PANTHER" id="PTHR28260">
    <property type="entry name" value="SPINDLE POLE BODY COMPONENT SPC105"/>
    <property type="match status" value="1"/>
</dbReference>
<reference evidence="4 5" key="1">
    <citation type="journal article" date="2019" name="Nat. Ecol. Evol.">
        <title>Megaphylogeny resolves global patterns of mushroom evolution.</title>
        <authorList>
            <person name="Varga T."/>
            <person name="Krizsan K."/>
            <person name="Foldi C."/>
            <person name="Dima B."/>
            <person name="Sanchez-Garcia M."/>
            <person name="Sanchez-Ramirez S."/>
            <person name="Szollosi G.J."/>
            <person name="Szarkandi J.G."/>
            <person name="Papp V."/>
            <person name="Albert L."/>
            <person name="Andreopoulos W."/>
            <person name="Angelini C."/>
            <person name="Antonin V."/>
            <person name="Barry K.W."/>
            <person name="Bougher N.L."/>
            <person name="Buchanan P."/>
            <person name="Buyck B."/>
            <person name="Bense V."/>
            <person name="Catcheside P."/>
            <person name="Chovatia M."/>
            <person name="Cooper J."/>
            <person name="Damon W."/>
            <person name="Desjardin D."/>
            <person name="Finy P."/>
            <person name="Geml J."/>
            <person name="Haridas S."/>
            <person name="Hughes K."/>
            <person name="Justo A."/>
            <person name="Karasinski D."/>
            <person name="Kautmanova I."/>
            <person name="Kiss B."/>
            <person name="Kocsube S."/>
            <person name="Kotiranta H."/>
            <person name="LaButti K.M."/>
            <person name="Lechner B.E."/>
            <person name="Liimatainen K."/>
            <person name="Lipzen A."/>
            <person name="Lukacs Z."/>
            <person name="Mihaltcheva S."/>
            <person name="Morgado L.N."/>
            <person name="Niskanen T."/>
            <person name="Noordeloos M.E."/>
            <person name="Ohm R.A."/>
            <person name="Ortiz-Santana B."/>
            <person name="Ovrebo C."/>
            <person name="Racz N."/>
            <person name="Riley R."/>
            <person name="Savchenko A."/>
            <person name="Shiryaev A."/>
            <person name="Soop K."/>
            <person name="Spirin V."/>
            <person name="Szebenyi C."/>
            <person name="Tomsovsky M."/>
            <person name="Tulloss R.E."/>
            <person name="Uehling J."/>
            <person name="Grigoriev I.V."/>
            <person name="Vagvolgyi C."/>
            <person name="Papp T."/>
            <person name="Martin F.M."/>
            <person name="Miettinen O."/>
            <person name="Hibbett D.S."/>
            <person name="Nagy L.G."/>
        </authorList>
    </citation>
    <scope>NUCLEOTIDE SEQUENCE [LARGE SCALE GENOMIC DNA]</scope>
    <source>
        <strain evidence="4 5">CBS 121175</strain>
    </source>
</reference>